<evidence type="ECO:0000313" key="2">
    <source>
        <dbReference type="EMBL" id="EAU48542.1"/>
    </source>
</evidence>
<feature type="region of interest" description="Disordered" evidence="1">
    <location>
        <begin position="27"/>
        <end position="46"/>
    </location>
</feature>
<dbReference type="HOGENOM" id="CLU_3186964_0_0_5"/>
<comment type="caution">
    <text evidence="2">The sequence shown here is derived from an EMBL/GenBank/DDBJ whole genome shotgun (WGS) entry which is preliminary data.</text>
</comment>
<accession>Q0FWL0</accession>
<reference evidence="2 3" key="1">
    <citation type="journal article" date="2010" name="J. Bacteriol.">
        <title>Genome sequences of Pelagibaca bermudensis HTCC2601T and Maritimibacter alkaliphilus HTCC2654T, the type strains of two marine Roseobacter genera.</title>
        <authorList>
            <person name="Thrash J.C."/>
            <person name="Cho J.C."/>
            <person name="Ferriera S."/>
            <person name="Johnson J."/>
            <person name="Vergin K.L."/>
            <person name="Giovannoni S.J."/>
        </authorList>
    </citation>
    <scope>NUCLEOTIDE SEQUENCE [LARGE SCALE GENOMIC DNA]</scope>
    <source>
        <strain evidence="3">DSM 26914 / JCM 13377 / KCTC 12554 / HTCC2601</strain>
    </source>
</reference>
<evidence type="ECO:0000256" key="1">
    <source>
        <dbReference type="SAM" id="MobiDB-lite"/>
    </source>
</evidence>
<protein>
    <submittedName>
        <fullName evidence="2">Uncharacterized protein</fullName>
    </submittedName>
</protein>
<gene>
    <name evidence="2" type="ORF">R2601_03178</name>
</gene>
<proteinExistence type="predicted"/>
<dbReference type="EMBL" id="AATQ01000001">
    <property type="protein sequence ID" value="EAU48542.1"/>
    <property type="molecule type" value="Genomic_DNA"/>
</dbReference>
<dbReference type="Proteomes" id="UP000006230">
    <property type="component" value="Unassembled WGS sequence"/>
</dbReference>
<name>Q0FWL0_SALBH</name>
<sequence length="46" mass="4849">MLSMLNSSGSKPCNVPSAAICGPVSRNRWSRQRASPVALCSSTSPR</sequence>
<keyword evidence="3" id="KW-1185">Reference proteome</keyword>
<evidence type="ECO:0000313" key="3">
    <source>
        <dbReference type="Proteomes" id="UP000006230"/>
    </source>
</evidence>
<dbReference type="AlphaFoldDB" id="Q0FWL0"/>
<organism evidence="2 3">
    <name type="scientific">Salipiger bermudensis (strain DSM 26914 / JCM 13377 / KCTC 12554 / HTCC2601)</name>
    <name type="common">Pelagibaca bermudensis</name>
    <dbReference type="NCBI Taxonomy" id="314265"/>
    <lineage>
        <taxon>Bacteria</taxon>
        <taxon>Pseudomonadati</taxon>
        <taxon>Pseudomonadota</taxon>
        <taxon>Alphaproteobacteria</taxon>
        <taxon>Rhodobacterales</taxon>
        <taxon>Roseobacteraceae</taxon>
        <taxon>Salipiger</taxon>
    </lineage>
</organism>